<gene>
    <name evidence="2" type="ORF">KC207_05775</name>
</gene>
<organism evidence="2 3">
    <name type="scientific">Phycicoccus avicenniae</name>
    <dbReference type="NCBI Taxonomy" id="2828860"/>
    <lineage>
        <taxon>Bacteria</taxon>
        <taxon>Bacillati</taxon>
        <taxon>Actinomycetota</taxon>
        <taxon>Actinomycetes</taxon>
        <taxon>Micrococcales</taxon>
        <taxon>Intrasporangiaceae</taxon>
        <taxon>Phycicoccus</taxon>
    </lineage>
</organism>
<dbReference type="Proteomes" id="UP000677016">
    <property type="component" value="Unassembled WGS sequence"/>
</dbReference>
<dbReference type="SUPFAM" id="SSF51735">
    <property type="entry name" value="NAD(P)-binding Rossmann-fold domains"/>
    <property type="match status" value="1"/>
</dbReference>
<dbReference type="Gene3D" id="3.40.50.720">
    <property type="entry name" value="NAD(P)-binding Rossmann-like Domain"/>
    <property type="match status" value="1"/>
</dbReference>
<evidence type="ECO:0000313" key="3">
    <source>
        <dbReference type="Proteomes" id="UP000677016"/>
    </source>
</evidence>
<dbReference type="RefSeq" id="WP_211601967.1">
    <property type="nucleotide sequence ID" value="NZ_JAGSNF010000006.1"/>
</dbReference>
<proteinExistence type="predicted"/>
<dbReference type="EMBL" id="JAGSNF010000006">
    <property type="protein sequence ID" value="MBR7742799.1"/>
    <property type="molecule type" value="Genomic_DNA"/>
</dbReference>
<protein>
    <submittedName>
        <fullName evidence="2">Oxidoreductase</fullName>
    </submittedName>
</protein>
<dbReference type="InterPro" id="IPR036291">
    <property type="entry name" value="NAD(P)-bd_dom_sf"/>
</dbReference>
<dbReference type="AlphaFoldDB" id="A0A941D634"/>
<comment type="caution">
    <text evidence="2">The sequence shown here is derived from an EMBL/GenBank/DDBJ whole genome shotgun (WGS) entry which is preliminary data.</text>
</comment>
<keyword evidence="1" id="KW-0732">Signal</keyword>
<evidence type="ECO:0000256" key="1">
    <source>
        <dbReference type="SAM" id="SignalP"/>
    </source>
</evidence>
<evidence type="ECO:0000313" key="2">
    <source>
        <dbReference type="EMBL" id="MBR7742799.1"/>
    </source>
</evidence>
<keyword evidence="3" id="KW-1185">Reference proteome</keyword>
<feature type="signal peptide" evidence="1">
    <location>
        <begin position="1"/>
        <end position="19"/>
    </location>
</feature>
<name>A0A941D634_9MICO</name>
<reference evidence="2" key="1">
    <citation type="submission" date="2021-04" db="EMBL/GenBank/DDBJ databases">
        <title>Phycicoccus avicenniae sp. nov., a novel endophytic actinomycetes isolated from branch of Avicennia mariana.</title>
        <authorList>
            <person name="Tuo L."/>
        </authorList>
    </citation>
    <scope>NUCLEOTIDE SEQUENCE</scope>
    <source>
        <strain evidence="2">BSK3Z-2</strain>
    </source>
</reference>
<feature type="chain" id="PRO_5037210285" evidence="1">
    <location>
        <begin position="20"/>
        <end position="333"/>
    </location>
</feature>
<sequence length="333" mass="34160">MRLLVLGGTAFLGHAVASAALTGGHDVTCVARGTSGTVPGGARLVRHDRTGPGLGGVEDATWDAVVDVARDPGQVRRAVDALAGRVGHTVFVSTGNVYADHSVVGADEDAPLLPARDTGGDDPDAYGGAKVACERAYRDALGDAHVLVARAGLVGGPGDVSGRSGWWPWRFAHPAVPGEVLAPDDLDAPAQLVDVRDLAGWLVRCAASGTAGVVDAVGPTTTLGGVLDAAREAAGSSARAVPADPAWLSGHGVGAWMGPRSLPLWLPFPDHAGFAARRGAAARGLGLRTRPLVDTLRDTLAWEETGRPEGAPRRAGLTDDEEREVLASWHARA</sequence>
<accession>A0A941D634</accession>